<dbReference type="Pfam" id="PF04993">
    <property type="entry name" value="TfoX_N"/>
    <property type="match status" value="1"/>
</dbReference>
<dbReference type="SUPFAM" id="SSF159894">
    <property type="entry name" value="YgaC/TfoX-N like"/>
    <property type="match status" value="1"/>
</dbReference>
<accession>A0AA97A4K7</accession>
<proteinExistence type="predicted"/>
<dbReference type="GeneID" id="89230591"/>
<dbReference type="AlphaFoldDB" id="A0AA97A4K7"/>
<dbReference type="RefSeq" id="WP_338102271.1">
    <property type="nucleotide sequence ID" value="NZ_CP131060.1"/>
</dbReference>
<protein>
    <recommendedName>
        <fullName evidence="2">TfoX N-terminal domain-containing protein</fullName>
    </recommendedName>
</protein>
<evidence type="ECO:0000313" key="4">
    <source>
        <dbReference type="Proteomes" id="UP001303587"/>
    </source>
</evidence>
<dbReference type="Gene3D" id="3.30.1460.30">
    <property type="entry name" value="YgaC/TfoX-N like chaperone"/>
    <property type="match status" value="1"/>
</dbReference>
<organism evidence="3 4">
    <name type="scientific">Methanolapillus millepedarum</name>
    <dbReference type="NCBI Taxonomy" id="3028296"/>
    <lineage>
        <taxon>Archaea</taxon>
        <taxon>Methanobacteriati</taxon>
        <taxon>Methanobacteriota</taxon>
        <taxon>Stenosarchaea group</taxon>
        <taxon>Methanomicrobia</taxon>
        <taxon>Methanosarcinales</taxon>
        <taxon>Methanosarcinaceae</taxon>
        <taxon>Methanolapillus</taxon>
    </lineage>
</organism>
<gene>
    <name evidence="3" type="ORF">MsAc7_14940</name>
</gene>
<feature type="compositionally biased region" description="Basic and acidic residues" evidence="1">
    <location>
        <begin position="108"/>
        <end position="126"/>
    </location>
</feature>
<dbReference type="Proteomes" id="UP001303587">
    <property type="component" value="Chromosome"/>
</dbReference>
<sequence>MASSQEFVDFVCEQLRDAGMISSRKMFGEYAIYLNGKIVALICDNQFFLKKTDVGKEMLQNVTEAPPYPGAKPQFLIDDLEDREFLCALIRKTYEELPEPKPKKPKTEKKAKETKAKEPKTKEPKINETPGKIKKKQ</sequence>
<dbReference type="InterPro" id="IPR007076">
    <property type="entry name" value="TfoX_N"/>
</dbReference>
<evidence type="ECO:0000256" key="1">
    <source>
        <dbReference type="SAM" id="MobiDB-lite"/>
    </source>
</evidence>
<evidence type="ECO:0000313" key="3">
    <source>
        <dbReference type="EMBL" id="WNY25928.1"/>
    </source>
</evidence>
<evidence type="ECO:0000259" key="2">
    <source>
        <dbReference type="Pfam" id="PF04993"/>
    </source>
</evidence>
<feature type="domain" description="TfoX N-terminal" evidence="2">
    <location>
        <begin position="13"/>
        <end position="95"/>
    </location>
</feature>
<feature type="region of interest" description="Disordered" evidence="1">
    <location>
        <begin position="97"/>
        <end position="137"/>
    </location>
</feature>
<name>A0AA97A4K7_9EURY</name>
<reference evidence="3 4" key="1">
    <citation type="submission" date="2023-07" db="EMBL/GenBank/DDBJ databases">
        <title>Closed genoem sequence of Methanosarcinaceae archaeon Ac7.</title>
        <authorList>
            <person name="Poehlein A."/>
            <person name="Protasov E."/>
            <person name="Platt K."/>
            <person name="Reeh H."/>
            <person name="Daniel R."/>
            <person name="Brune A."/>
        </authorList>
    </citation>
    <scope>NUCLEOTIDE SEQUENCE [LARGE SCALE GENOMIC DNA]</scope>
    <source>
        <strain evidence="3 4">Ac7</strain>
    </source>
</reference>
<keyword evidence="4" id="KW-1185">Reference proteome</keyword>
<dbReference type="EMBL" id="CP131060">
    <property type="protein sequence ID" value="WNY25928.1"/>
    <property type="molecule type" value="Genomic_DNA"/>
</dbReference>